<dbReference type="Proteomes" id="UP001354989">
    <property type="component" value="Chromosome"/>
</dbReference>
<proteinExistence type="inferred from homology"/>
<protein>
    <recommendedName>
        <fullName evidence="3">Glycoside hydrolase family 57 N-terminal domain-containing protein</fullName>
    </recommendedName>
</protein>
<sequence length="364" mass="41789">MYFEAPKKIVLHWQIHQPLPLRESNFFTWGKSAKIFEEAQAEQHLKTWWKNDGQWFFQQIKLLKESGAFHIALNVSGITLEQWQQWCPEAISALKLAVEAQAVTLTTGPYYFGLTYLLSAEELRAQVIKHQQLIKSLFHVSANTYCGPAQLFQEEMLPTLRELGIQQILTAGLSYPNNQFHECGLENLHLLASNAGISHQVNYQSSTLLEQTGTAGFIDFMAQEEGEGIHLFLDGQAFNDTQKCRSIFHLIEAINTDERFVWDDLFSVKTIQCSFTDSLPNIWGDMHILPKLLQPNNMQHACMDLVYMKAPSSQQQLYLQAIDRFLALAETEPKRHRYFANLNNLMSEHLLNEDHHSASTYNEA</sequence>
<dbReference type="PANTHER" id="PTHR36306:SF1">
    <property type="entry name" value="ALPHA-AMYLASE-RELATED"/>
    <property type="match status" value="1"/>
</dbReference>
<evidence type="ECO:0000313" key="4">
    <source>
        <dbReference type="EMBL" id="BDD00361.1"/>
    </source>
</evidence>
<evidence type="ECO:0000256" key="2">
    <source>
        <dbReference type="ARBA" id="ARBA00023277"/>
    </source>
</evidence>
<keyword evidence="5" id="KW-1185">Reference proteome</keyword>
<reference evidence="4 5" key="1">
    <citation type="submission" date="2021-12" db="EMBL/GenBank/DDBJ databases">
        <title>Genome sequencing of bacteria with rrn-lacking chromosome and rrn-plasmid.</title>
        <authorList>
            <person name="Anda M."/>
            <person name="Iwasaki W."/>
        </authorList>
    </citation>
    <scope>NUCLEOTIDE SEQUENCE [LARGE SCALE GENOMIC DNA]</scope>
    <source>
        <strain evidence="4 5">NBRC 101262</strain>
    </source>
</reference>
<evidence type="ECO:0000259" key="3">
    <source>
        <dbReference type="Pfam" id="PF03065"/>
    </source>
</evidence>
<organism evidence="4 5">
    <name type="scientific">Persicobacter psychrovividus</name>
    <dbReference type="NCBI Taxonomy" id="387638"/>
    <lineage>
        <taxon>Bacteria</taxon>
        <taxon>Pseudomonadati</taxon>
        <taxon>Bacteroidota</taxon>
        <taxon>Cytophagia</taxon>
        <taxon>Cytophagales</taxon>
        <taxon>Persicobacteraceae</taxon>
        <taxon>Persicobacter</taxon>
    </lineage>
</organism>
<accession>A0ABM7VHC1</accession>
<dbReference type="InterPro" id="IPR011330">
    <property type="entry name" value="Glyco_hydro/deAcase_b/a-brl"/>
</dbReference>
<dbReference type="EMBL" id="AP025292">
    <property type="protein sequence ID" value="BDD00361.1"/>
    <property type="molecule type" value="Genomic_DNA"/>
</dbReference>
<name>A0ABM7VHC1_9BACT</name>
<dbReference type="RefSeq" id="WP_338397284.1">
    <property type="nucleotide sequence ID" value="NZ_AP025292.1"/>
</dbReference>
<evidence type="ECO:0000313" key="5">
    <source>
        <dbReference type="Proteomes" id="UP001354989"/>
    </source>
</evidence>
<evidence type="ECO:0000256" key="1">
    <source>
        <dbReference type="ARBA" id="ARBA00006821"/>
    </source>
</evidence>
<dbReference type="Gene3D" id="3.20.110.20">
    <property type="match status" value="1"/>
</dbReference>
<dbReference type="Pfam" id="PF03065">
    <property type="entry name" value="Glyco_hydro_57"/>
    <property type="match status" value="1"/>
</dbReference>
<dbReference type="InterPro" id="IPR004300">
    <property type="entry name" value="Glyco_hydro_57_N"/>
</dbReference>
<dbReference type="InterPro" id="IPR052046">
    <property type="entry name" value="GH57_Enzymes"/>
</dbReference>
<feature type="domain" description="Glycoside hydrolase family 57 N-terminal" evidence="3">
    <location>
        <begin position="11"/>
        <end position="245"/>
    </location>
</feature>
<gene>
    <name evidence="4" type="ORF">PEPS_26410</name>
</gene>
<dbReference type="SUPFAM" id="SSF88713">
    <property type="entry name" value="Glycoside hydrolase/deacetylase"/>
    <property type="match status" value="1"/>
</dbReference>
<keyword evidence="2" id="KW-0119">Carbohydrate metabolism</keyword>
<dbReference type="PANTHER" id="PTHR36306">
    <property type="entry name" value="ALPHA-AMYLASE-RELATED-RELATED"/>
    <property type="match status" value="1"/>
</dbReference>
<comment type="similarity">
    <text evidence="1">Belongs to the glycosyl hydrolase 57 family.</text>
</comment>